<protein>
    <submittedName>
        <fullName evidence="1">Uncharacterized protein</fullName>
    </submittedName>
</protein>
<dbReference type="Proteomes" id="UP000325607">
    <property type="component" value="Unassembled WGS sequence"/>
</dbReference>
<dbReference type="OrthoDB" id="6867117at2"/>
<evidence type="ECO:0000313" key="1">
    <source>
        <dbReference type="EMBL" id="VVM90599.1"/>
    </source>
</evidence>
<proteinExistence type="predicted"/>
<gene>
    <name evidence="1" type="ORF">PS645_02757</name>
</gene>
<name>A0A5E6TB60_PSEFL</name>
<dbReference type="RefSeq" id="WP_150580932.1">
    <property type="nucleotide sequence ID" value="NZ_CABVGX010000020.1"/>
</dbReference>
<dbReference type="EMBL" id="CABVGX010000020">
    <property type="protein sequence ID" value="VVM90599.1"/>
    <property type="molecule type" value="Genomic_DNA"/>
</dbReference>
<accession>A0A5E6TB60</accession>
<reference evidence="1 2" key="1">
    <citation type="submission" date="2019-09" db="EMBL/GenBank/DDBJ databases">
        <authorList>
            <person name="Chandra G."/>
            <person name="Truman W A."/>
        </authorList>
    </citation>
    <scope>NUCLEOTIDE SEQUENCE [LARGE SCALE GENOMIC DNA]</scope>
    <source>
        <strain evidence="1">PS645</strain>
    </source>
</reference>
<organism evidence="1 2">
    <name type="scientific">Pseudomonas fluorescens</name>
    <dbReference type="NCBI Taxonomy" id="294"/>
    <lineage>
        <taxon>Bacteria</taxon>
        <taxon>Pseudomonadati</taxon>
        <taxon>Pseudomonadota</taxon>
        <taxon>Gammaproteobacteria</taxon>
        <taxon>Pseudomonadales</taxon>
        <taxon>Pseudomonadaceae</taxon>
        <taxon>Pseudomonas</taxon>
    </lineage>
</organism>
<dbReference type="AlphaFoldDB" id="A0A5E6TB60"/>
<evidence type="ECO:0000313" key="2">
    <source>
        <dbReference type="Proteomes" id="UP000325607"/>
    </source>
</evidence>
<sequence>MSNEKPAGITTGLNLISCTEELSLQDYDDLTNCVRISTHYADKVSSRITNSTAWLDEYMSVMKFFGWMADQGSIFTRTQHGVHSSVAQFLVNDVKAIPLAAQRNALIGTLDALKTDKPALVSLDKETLHGERFQVIPARYNAEGKLEVSVLHLELKASTNETGFLFFNWQANTSRIVRQRARLTLDKKVLDSNRSRLNEKMLKIKMKRFDLWKR</sequence>